<accession>A0ABY1PU98</accession>
<comment type="caution">
    <text evidence="1">The sequence shown here is derived from an EMBL/GenBank/DDBJ whole genome shotgun (WGS) entry which is preliminary data.</text>
</comment>
<dbReference type="Proteomes" id="UP001158067">
    <property type="component" value="Unassembled WGS sequence"/>
</dbReference>
<keyword evidence="2" id="KW-1185">Reference proteome</keyword>
<name>A0ABY1PU98_9BACT</name>
<evidence type="ECO:0000313" key="1">
    <source>
        <dbReference type="EMBL" id="SMP43013.1"/>
    </source>
</evidence>
<proteinExistence type="predicted"/>
<dbReference type="EMBL" id="FXUG01000001">
    <property type="protein sequence ID" value="SMP43013.1"/>
    <property type="molecule type" value="Genomic_DNA"/>
</dbReference>
<sequence>MLLFQVNENKPIADRRDNLCFHRRSLDAPQSHLSSSKPQPNDGRPTVIQVRLFGLMEFGGDALLDRYKPSRQHQTVQLPDYNLHARPRDTMVTLIEPLVMWFRFADNH</sequence>
<protein>
    <submittedName>
        <fullName evidence="1">Uncharacterized protein</fullName>
    </submittedName>
</protein>
<organism evidence="1 2">
    <name type="scientific">Neorhodopirellula lusitana</name>
    <dbReference type="NCBI Taxonomy" id="445327"/>
    <lineage>
        <taxon>Bacteria</taxon>
        <taxon>Pseudomonadati</taxon>
        <taxon>Planctomycetota</taxon>
        <taxon>Planctomycetia</taxon>
        <taxon>Pirellulales</taxon>
        <taxon>Pirellulaceae</taxon>
        <taxon>Neorhodopirellula</taxon>
    </lineage>
</organism>
<gene>
    <name evidence="1" type="ORF">SAMN06265222_101877</name>
</gene>
<evidence type="ECO:0000313" key="2">
    <source>
        <dbReference type="Proteomes" id="UP001158067"/>
    </source>
</evidence>
<reference evidence="1 2" key="1">
    <citation type="submission" date="2017-05" db="EMBL/GenBank/DDBJ databases">
        <authorList>
            <person name="Varghese N."/>
            <person name="Submissions S."/>
        </authorList>
    </citation>
    <scope>NUCLEOTIDE SEQUENCE [LARGE SCALE GENOMIC DNA]</scope>
    <source>
        <strain evidence="1 2">DSM 25457</strain>
    </source>
</reference>